<dbReference type="HOGENOM" id="CLU_163478_0_0_1"/>
<dbReference type="AlphaFoldDB" id="R7S5G0"/>
<dbReference type="OMA" id="TYHYIRF"/>
<evidence type="ECO:0000313" key="1">
    <source>
        <dbReference type="EMBL" id="EIN05182.1"/>
    </source>
</evidence>
<gene>
    <name evidence="1" type="ORF">PUNSTDRAFT_137863</name>
</gene>
<sequence length="103" mass="10921">MPQTHHYIRIDVSPPTSDALALRKLIQDAAASTSGLVHSSHVDVLWVADSGDHAVLRTNPLEAQQIMAAIALTPLSQNASSTRLSVAKDSPFLPSLLVTGTDL</sequence>
<organism evidence="1 2">
    <name type="scientific">Punctularia strigosozonata (strain HHB-11173)</name>
    <name type="common">White-rot fungus</name>
    <dbReference type="NCBI Taxonomy" id="741275"/>
    <lineage>
        <taxon>Eukaryota</taxon>
        <taxon>Fungi</taxon>
        <taxon>Dikarya</taxon>
        <taxon>Basidiomycota</taxon>
        <taxon>Agaricomycotina</taxon>
        <taxon>Agaricomycetes</taxon>
        <taxon>Corticiales</taxon>
        <taxon>Punctulariaceae</taxon>
        <taxon>Punctularia</taxon>
    </lineage>
</organism>
<keyword evidence="2" id="KW-1185">Reference proteome</keyword>
<dbReference type="OrthoDB" id="3265020at2759"/>
<dbReference type="KEGG" id="psq:PUNSTDRAFT_137863"/>
<reference evidence="2" key="1">
    <citation type="journal article" date="2012" name="Science">
        <title>The Paleozoic origin of enzymatic lignin decomposition reconstructed from 31 fungal genomes.</title>
        <authorList>
            <person name="Floudas D."/>
            <person name="Binder M."/>
            <person name="Riley R."/>
            <person name="Barry K."/>
            <person name="Blanchette R.A."/>
            <person name="Henrissat B."/>
            <person name="Martinez A.T."/>
            <person name="Otillar R."/>
            <person name="Spatafora J.W."/>
            <person name="Yadav J.S."/>
            <person name="Aerts A."/>
            <person name="Benoit I."/>
            <person name="Boyd A."/>
            <person name="Carlson A."/>
            <person name="Copeland A."/>
            <person name="Coutinho P.M."/>
            <person name="de Vries R.P."/>
            <person name="Ferreira P."/>
            <person name="Findley K."/>
            <person name="Foster B."/>
            <person name="Gaskell J."/>
            <person name="Glotzer D."/>
            <person name="Gorecki P."/>
            <person name="Heitman J."/>
            <person name="Hesse C."/>
            <person name="Hori C."/>
            <person name="Igarashi K."/>
            <person name="Jurgens J.A."/>
            <person name="Kallen N."/>
            <person name="Kersten P."/>
            <person name="Kohler A."/>
            <person name="Kuees U."/>
            <person name="Kumar T.K.A."/>
            <person name="Kuo A."/>
            <person name="LaButti K."/>
            <person name="Larrondo L.F."/>
            <person name="Lindquist E."/>
            <person name="Ling A."/>
            <person name="Lombard V."/>
            <person name="Lucas S."/>
            <person name="Lundell T."/>
            <person name="Martin R."/>
            <person name="McLaughlin D.J."/>
            <person name="Morgenstern I."/>
            <person name="Morin E."/>
            <person name="Murat C."/>
            <person name="Nagy L.G."/>
            <person name="Nolan M."/>
            <person name="Ohm R.A."/>
            <person name="Patyshakuliyeva A."/>
            <person name="Rokas A."/>
            <person name="Ruiz-Duenas F.J."/>
            <person name="Sabat G."/>
            <person name="Salamov A."/>
            <person name="Samejima M."/>
            <person name="Schmutz J."/>
            <person name="Slot J.C."/>
            <person name="St John F."/>
            <person name="Stenlid J."/>
            <person name="Sun H."/>
            <person name="Sun S."/>
            <person name="Syed K."/>
            <person name="Tsang A."/>
            <person name="Wiebenga A."/>
            <person name="Young D."/>
            <person name="Pisabarro A."/>
            <person name="Eastwood D.C."/>
            <person name="Martin F."/>
            <person name="Cullen D."/>
            <person name="Grigoriev I.V."/>
            <person name="Hibbett D.S."/>
        </authorList>
    </citation>
    <scope>NUCLEOTIDE SEQUENCE [LARGE SCALE GENOMIC DNA]</scope>
    <source>
        <strain evidence="2">HHB-11173 SS5</strain>
    </source>
</reference>
<protein>
    <submittedName>
        <fullName evidence="1">Uncharacterized protein</fullName>
    </submittedName>
</protein>
<evidence type="ECO:0000313" key="2">
    <source>
        <dbReference type="Proteomes" id="UP000054196"/>
    </source>
</evidence>
<name>R7S5G0_PUNST</name>
<accession>R7S5G0</accession>
<dbReference type="Proteomes" id="UP000054196">
    <property type="component" value="Unassembled WGS sequence"/>
</dbReference>
<proteinExistence type="predicted"/>
<dbReference type="RefSeq" id="XP_007387585.1">
    <property type="nucleotide sequence ID" value="XM_007387523.1"/>
</dbReference>
<dbReference type="GeneID" id="18879923"/>
<dbReference type="EMBL" id="JH687551">
    <property type="protein sequence ID" value="EIN05182.1"/>
    <property type="molecule type" value="Genomic_DNA"/>
</dbReference>